<evidence type="ECO:0000256" key="2">
    <source>
        <dbReference type="RuleBase" id="RU367083"/>
    </source>
</evidence>
<dbReference type="GO" id="GO:0017148">
    <property type="term" value="P:negative regulation of translation"/>
    <property type="evidence" value="ECO:0007669"/>
    <property type="project" value="TreeGrafter"/>
</dbReference>
<proteinExistence type="inferred from homology"/>
<protein>
    <recommendedName>
        <fullName evidence="2">CCR4-NOT transcription complex subunit 10</fullName>
    </recommendedName>
</protein>
<dbReference type="PANTHER" id="PTHR12979">
    <property type="entry name" value="CCR4-NOT TRANSCRIPTION COMPLEX SUBUNIT 10"/>
    <property type="match status" value="1"/>
</dbReference>
<dbReference type="OrthoDB" id="25157at2759"/>
<keyword evidence="2" id="KW-0943">RNA-mediated gene silencing</keyword>
<dbReference type="GO" id="GO:0005737">
    <property type="term" value="C:cytoplasm"/>
    <property type="evidence" value="ECO:0007669"/>
    <property type="project" value="UniProtKB-SubCell"/>
</dbReference>
<dbReference type="InterPro" id="IPR011990">
    <property type="entry name" value="TPR-like_helical_dom_sf"/>
</dbReference>
<dbReference type="GO" id="GO:0005634">
    <property type="term" value="C:nucleus"/>
    <property type="evidence" value="ECO:0007669"/>
    <property type="project" value="UniProtKB-SubCell"/>
</dbReference>
<keyword evidence="2" id="KW-0963">Cytoplasm</keyword>
<dbReference type="GO" id="GO:0030014">
    <property type="term" value="C:CCR4-NOT complex"/>
    <property type="evidence" value="ECO:0007669"/>
    <property type="project" value="UniProtKB-UniRule"/>
</dbReference>
<keyword evidence="2" id="KW-0810">Translation regulation</keyword>
<evidence type="ECO:0000256" key="1">
    <source>
        <dbReference type="ARBA" id="ARBA00010080"/>
    </source>
</evidence>
<comment type="similarity">
    <text evidence="1 2">Belongs to the CNOT10 family.</text>
</comment>
<name>A0A9P0DG69_9CUCU</name>
<keyword evidence="4" id="KW-1185">Reference proteome</keyword>
<comment type="function">
    <text evidence="2">Component of the CCR4-NOT complex which is one of the major cellular mRNA deadenylases and is linked to various cellular processes including bulk mRNA degradation, miRNA-mediated repression, translational repression during translational initiation and general transcription regulation.</text>
</comment>
<evidence type="ECO:0000313" key="3">
    <source>
        <dbReference type="EMBL" id="CAH1121346.1"/>
    </source>
</evidence>
<keyword evidence="2" id="KW-0804">Transcription</keyword>
<keyword evidence="2" id="KW-0539">Nucleus</keyword>
<organism evidence="3 4">
    <name type="scientific">Ceutorhynchus assimilis</name>
    <name type="common">cabbage seed weevil</name>
    <dbReference type="NCBI Taxonomy" id="467358"/>
    <lineage>
        <taxon>Eukaryota</taxon>
        <taxon>Metazoa</taxon>
        <taxon>Ecdysozoa</taxon>
        <taxon>Arthropoda</taxon>
        <taxon>Hexapoda</taxon>
        <taxon>Insecta</taxon>
        <taxon>Pterygota</taxon>
        <taxon>Neoptera</taxon>
        <taxon>Endopterygota</taxon>
        <taxon>Coleoptera</taxon>
        <taxon>Polyphaga</taxon>
        <taxon>Cucujiformia</taxon>
        <taxon>Curculionidae</taxon>
        <taxon>Ceutorhynchinae</taxon>
        <taxon>Ceutorhynchus</taxon>
    </lineage>
</organism>
<dbReference type="Gene3D" id="1.25.40.10">
    <property type="entry name" value="Tetratricopeptide repeat domain"/>
    <property type="match status" value="1"/>
</dbReference>
<dbReference type="EMBL" id="OU892277">
    <property type="protein sequence ID" value="CAH1121346.1"/>
    <property type="molecule type" value="Genomic_DNA"/>
</dbReference>
<dbReference type="SUPFAM" id="SSF48452">
    <property type="entry name" value="TPR-like"/>
    <property type="match status" value="1"/>
</dbReference>
<accession>A0A9P0DG69</accession>
<dbReference type="GO" id="GO:0006402">
    <property type="term" value="P:mRNA catabolic process"/>
    <property type="evidence" value="ECO:0007669"/>
    <property type="project" value="TreeGrafter"/>
</dbReference>
<evidence type="ECO:0000313" key="4">
    <source>
        <dbReference type="Proteomes" id="UP001152799"/>
    </source>
</evidence>
<gene>
    <name evidence="3" type="ORF">CEUTPL_LOCUS465</name>
</gene>
<reference evidence="3" key="1">
    <citation type="submission" date="2022-01" db="EMBL/GenBank/DDBJ databases">
        <authorList>
            <person name="King R."/>
        </authorList>
    </citation>
    <scope>NUCLEOTIDE SEQUENCE</scope>
</reference>
<dbReference type="Proteomes" id="UP001152799">
    <property type="component" value="Chromosome 1"/>
</dbReference>
<comment type="subcellular location">
    <subcellularLocation>
        <location evidence="2">Cytoplasm</location>
    </subcellularLocation>
    <subcellularLocation>
        <location evidence="2">Nucleus</location>
    </subcellularLocation>
</comment>
<dbReference type="AlphaFoldDB" id="A0A9P0DG69"/>
<sequence>MSEKDQKEKPPELVSNLERELAQNATAEFKKKNYSSCLQSISKLETSRPNDFKVVHNKAVAEYFKSGLKKTDQFERNMLDICNQFHIKVEKLEEIDYCIALFNQVVVLFHQKQYNAAQNMMDTVYKFIEPMEESLVKQVSLLAIELQLCLRRPEKALRLISYLENNLMYGGSIPLKKLDKLGGKEKKLPLPKPKPISEDFQKKLSKYKVRCYLLNRSLTLASKELSVIFKDKTKIELVFLAANVKYLEGNINESLKILSSIPEDTLNNYHEYGESFKIMLNNNMGILHHALGKHHLACHYFQTALKEDISICQAMQKQKSNEKPLYTLGGSKYHELMYNLGIALLYAGRPAQAFDALIICVRRYHRNSRLWLRIAECCIAVHKESNEEDFDLLKKQKELISEVIGTGEQRMIVLTSNLSKDKKYNAESLSYAIPVPTLEFASLCLRNAKLLIPTDNAAETLPEPLFVLPGLTPLPPPSPGLSPSSPPGSHGIQTLKNGILVASAYVFLCLGDFVTSLKHSKELLAQEQLCGVHKLLAHLYAAECLILSGNLNEALEHLDPETVDNISFNIPPSSPADLKTNPPPKWFPNNLESAHMVLRYNLAVAMTIRGQLDQAGQLLKQIWQQRTATCQVPGHIIMLVIYIELQLGHAEIARNLLRQYAIHGRISR</sequence>
<dbReference type="InterPro" id="IPR039740">
    <property type="entry name" value="CNOT10"/>
</dbReference>
<keyword evidence="2" id="KW-0805">Transcription regulation</keyword>
<dbReference type="PANTHER" id="PTHR12979:SF5">
    <property type="entry name" value="CCR4-NOT TRANSCRIPTION COMPLEX SUBUNIT 10"/>
    <property type="match status" value="1"/>
</dbReference>
<dbReference type="GO" id="GO:0031047">
    <property type="term" value="P:regulatory ncRNA-mediated gene silencing"/>
    <property type="evidence" value="ECO:0007669"/>
    <property type="project" value="UniProtKB-UniRule"/>
</dbReference>